<evidence type="ECO:0000256" key="2">
    <source>
        <dbReference type="ARBA" id="ARBA00013064"/>
    </source>
</evidence>
<dbReference type="Proteomes" id="UP000624244">
    <property type="component" value="Unassembled WGS sequence"/>
</dbReference>
<comment type="similarity">
    <text evidence="1">Belongs to the protein-tyrosine phosphatase family. Non-receptor class dual specificity subfamily.</text>
</comment>
<dbReference type="EC" id="3.1.3.48" evidence="2"/>
<dbReference type="PANTHER" id="PTHR45848:SF4">
    <property type="entry name" value="DUAL SPECIFICITY PROTEIN PHOSPHATASE 12"/>
    <property type="match status" value="1"/>
</dbReference>
<evidence type="ECO:0000313" key="5">
    <source>
        <dbReference type="EMBL" id="KAF5845721.1"/>
    </source>
</evidence>
<evidence type="ECO:0000256" key="4">
    <source>
        <dbReference type="ARBA" id="ARBA00022912"/>
    </source>
</evidence>
<evidence type="ECO:0000256" key="3">
    <source>
        <dbReference type="ARBA" id="ARBA00022801"/>
    </source>
</evidence>
<reference evidence="5" key="1">
    <citation type="submission" date="2019-11" db="EMBL/GenBank/DDBJ databases">
        <title>Bipolaris sorokiniana Genome sequencing.</title>
        <authorList>
            <person name="Wang H."/>
        </authorList>
    </citation>
    <scope>NUCLEOTIDE SEQUENCE</scope>
</reference>
<dbReference type="AlphaFoldDB" id="A0A8H5ZAG2"/>
<protein>
    <recommendedName>
        <fullName evidence="2">protein-tyrosine-phosphatase</fullName>
        <ecNumber evidence="2">3.1.3.48</ecNumber>
    </recommendedName>
</protein>
<gene>
    <name evidence="5" type="ORF">GGP41_009508</name>
</gene>
<name>A0A8H5ZAG2_COCSA</name>
<dbReference type="Gene3D" id="3.90.190.10">
    <property type="entry name" value="Protein tyrosine phosphatase superfamily"/>
    <property type="match status" value="1"/>
</dbReference>
<comment type="caution">
    <text evidence="5">The sequence shown here is derived from an EMBL/GenBank/DDBJ whole genome shotgun (WGS) entry which is preliminary data.</text>
</comment>
<evidence type="ECO:0000256" key="1">
    <source>
        <dbReference type="ARBA" id="ARBA00008601"/>
    </source>
</evidence>
<dbReference type="GO" id="GO:0005634">
    <property type="term" value="C:nucleus"/>
    <property type="evidence" value="ECO:0007669"/>
    <property type="project" value="TreeGrafter"/>
</dbReference>
<keyword evidence="4" id="KW-0904">Protein phosphatase</keyword>
<dbReference type="PANTHER" id="PTHR45848">
    <property type="entry name" value="DUAL SPECIFICITY PROTEIN PHOSPHATASE 12 FAMILY MEMBER"/>
    <property type="match status" value="1"/>
</dbReference>
<proteinExistence type="inferred from homology"/>
<organism evidence="5 6">
    <name type="scientific">Cochliobolus sativus</name>
    <name type="common">Common root rot and spot blotch fungus</name>
    <name type="synonym">Bipolaris sorokiniana</name>
    <dbReference type="NCBI Taxonomy" id="45130"/>
    <lineage>
        <taxon>Eukaryota</taxon>
        <taxon>Fungi</taxon>
        <taxon>Dikarya</taxon>
        <taxon>Ascomycota</taxon>
        <taxon>Pezizomycotina</taxon>
        <taxon>Dothideomycetes</taxon>
        <taxon>Pleosporomycetidae</taxon>
        <taxon>Pleosporales</taxon>
        <taxon>Pleosporineae</taxon>
        <taxon>Pleosporaceae</taxon>
        <taxon>Bipolaris</taxon>
    </lineage>
</organism>
<keyword evidence="3" id="KW-0378">Hydrolase</keyword>
<sequence length="91" mass="10221">MALLDRVPGNLNLYIGGIFTLRRREALEQANITHVLSVLRTPLDDALFAPFKHMVVEVDDVDDENLLQHFPATNRFIRDGLDAGGGVLVHW</sequence>
<dbReference type="EMBL" id="WNKQ01000018">
    <property type="protein sequence ID" value="KAF5845721.1"/>
    <property type="molecule type" value="Genomic_DNA"/>
</dbReference>
<evidence type="ECO:0000313" key="6">
    <source>
        <dbReference type="Proteomes" id="UP000624244"/>
    </source>
</evidence>
<dbReference type="GO" id="GO:0008138">
    <property type="term" value="F:protein tyrosine/serine/threonine phosphatase activity"/>
    <property type="evidence" value="ECO:0007669"/>
    <property type="project" value="TreeGrafter"/>
</dbReference>
<accession>A0A8H5ZAG2</accession>
<dbReference type="SUPFAM" id="SSF52799">
    <property type="entry name" value="(Phosphotyrosine protein) phosphatases II"/>
    <property type="match status" value="1"/>
</dbReference>
<dbReference type="InterPro" id="IPR029021">
    <property type="entry name" value="Prot-tyrosine_phosphatase-like"/>
</dbReference>
<dbReference type="GO" id="GO:0004725">
    <property type="term" value="F:protein tyrosine phosphatase activity"/>
    <property type="evidence" value="ECO:0007669"/>
    <property type="project" value="UniProtKB-EC"/>
</dbReference>